<evidence type="ECO:0000313" key="2">
    <source>
        <dbReference type="EMBL" id="CAL4942919.1"/>
    </source>
</evidence>
<dbReference type="AlphaFoldDB" id="A0ABC8YIH1"/>
<accession>A0ABC8YIH1</accession>
<dbReference type="Pfam" id="PF10536">
    <property type="entry name" value="PMD"/>
    <property type="match status" value="2"/>
</dbReference>
<reference evidence="3" key="1">
    <citation type="submission" date="2024-06" db="EMBL/GenBank/DDBJ databases">
        <authorList>
            <person name="Ryan C."/>
        </authorList>
    </citation>
    <scope>NUCLEOTIDE SEQUENCE [LARGE SCALE GENOMIC DNA]</scope>
</reference>
<feature type="domain" description="Aminotransferase-like plant mobile" evidence="1">
    <location>
        <begin position="94"/>
        <end position="153"/>
    </location>
</feature>
<evidence type="ECO:0000313" key="3">
    <source>
        <dbReference type="Proteomes" id="UP001497457"/>
    </source>
</evidence>
<protein>
    <recommendedName>
        <fullName evidence="1">Aminotransferase-like plant mobile domain-containing protein</fullName>
    </recommendedName>
</protein>
<dbReference type="PANTHER" id="PTHR46033:SF32">
    <property type="entry name" value="EXPRESSED PROTEIN"/>
    <property type="match status" value="1"/>
</dbReference>
<keyword evidence="3" id="KW-1185">Reference proteome</keyword>
<gene>
    <name evidence="2" type="ORF">URODEC1_LOCUS33851</name>
</gene>
<reference evidence="2 3" key="2">
    <citation type="submission" date="2024-10" db="EMBL/GenBank/DDBJ databases">
        <authorList>
            <person name="Ryan C."/>
        </authorList>
    </citation>
    <scope>NUCLEOTIDE SEQUENCE [LARGE SCALE GENOMIC DNA]</scope>
</reference>
<evidence type="ECO:0000259" key="1">
    <source>
        <dbReference type="Pfam" id="PF10536"/>
    </source>
</evidence>
<dbReference type="InterPro" id="IPR019557">
    <property type="entry name" value="AminoTfrase-like_pln_mobile"/>
</dbReference>
<name>A0ABC8YIH1_9POAL</name>
<sequence length="481" mass="51675">MNGGGVATTLAREFTAPGPVVGSPRFLLPRASGGCLPPLPSPPMMPSNTPDLVLDDGGIRANSGGCPAAEPDLWVQWVAKLRPLHEPLWRELGIREGILATTCRQGSEDGALLLQLVPFWSPKTNTFVFPWGEATVTLEDAAVLAGLPLAGSPHDDDETLEHGAFLSMWLSHFVLPSPPPFGAVDVVPHEEMIPIAARLARGQGVALAPAALAGIYSDLSALKGHLAWSANNKRTGAAAPSISAPTMHILQLWVWERFPELRPATAASLIPVPAAAGNDDDVPRAVLWHDVVGEALEPSYVRAVLAAPKKFEWRPYGNRALKSFARCLRPCELVGMDCVEQHSPHRVARQLGFDQEVPGIVTRLNSESWEKAWATYDIGAGCYEFAVPSDKPGVTDEYVQWWKPYSLSCAAALVGERDNKAKACEEILGGENENKWGNGDTTVASNKVFDPLFGHSANKASKRGSGMIIVGARGNSIYRIS</sequence>
<dbReference type="InterPro" id="IPR044824">
    <property type="entry name" value="MAIN-like"/>
</dbReference>
<dbReference type="Proteomes" id="UP001497457">
    <property type="component" value="Chromosome 16b"/>
</dbReference>
<dbReference type="PANTHER" id="PTHR46033">
    <property type="entry name" value="PROTEIN MAIN-LIKE 2"/>
    <property type="match status" value="1"/>
</dbReference>
<organism evidence="2 3">
    <name type="scientific">Urochloa decumbens</name>
    <dbReference type="NCBI Taxonomy" id="240449"/>
    <lineage>
        <taxon>Eukaryota</taxon>
        <taxon>Viridiplantae</taxon>
        <taxon>Streptophyta</taxon>
        <taxon>Embryophyta</taxon>
        <taxon>Tracheophyta</taxon>
        <taxon>Spermatophyta</taxon>
        <taxon>Magnoliopsida</taxon>
        <taxon>Liliopsida</taxon>
        <taxon>Poales</taxon>
        <taxon>Poaceae</taxon>
        <taxon>PACMAD clade</taxon>
        <taxon>Panicoideae</taxon>
        <taxon>Panicodae</taxon>
        <taxon>Paniceae</taxon>
        <taxon>Melinidinae</taxon>
        <taxon>Urochloa</taxon>
    </lineage>
</organism>
<proteinExistence type="predicted"/>
<dbReference type="EMBL" id="OZ075126">
    <property type="protein sequence ID" value="CAL4942919.1"/>
    <property type="molecule type" value="Genomic_DNA"/>
</dbReference>
<feature type="domain" description="Aminotransferase-like plant mobile" evidence="1">
    <location>
        <begin position="160"/>
        <end position="403"/>
    </location>
</feature>